<dbReference type="AlphaFoldDB" id="A0AB39BFD4"/>
<evidence type="ECO:0000256" key="3">
    <source>
        <dbReference type="ARBA" id="ARBA00023163"/>
    </source>
</evidence>
<dbReference type="Pfam" id="PF13377">
    <property type="entry name" value="Peripla_BP_3"/>
    <property type="match status" value="1"/>
</dbReference>
<accession>A0AB39BFD4</accession>
<dbReference type="PANTHER" id="PTHR30146">
    <property type="entry name" value="LACI-RELATED TRANSCRIPTIONAL REPRESSOR"/>
    <property type="match status" value="1"/>
</dbReference>
<proteinExistence type="predicted"/>
<keyword evidence="1" id="KW-0805">Transcription regulation</keyword>
<evidence type="ECO:0000256" key="2">
    <source>
        <dbReference type="ARBA" id="ARBA00023125"/>
    </source>
</evidence>
<dbReference type="Gene3D" id="1.10.260.40">
    <property type="entry name" value="lambda repressor-like DNA-binding domains"/>
    <property type="match status" value="1"/>
</dbReference>
<dbReference type="GO" id="GO:0000976">
    <property type="term" value="F:transcription cis-regulatory region binding"/>
    <property type="evidence" value="ECO:0007669"/>
    <property type="project" value="TreeGrafter"/>
</dbReference>
<evidence type="ECO:0000256" key="1">
    <source>
        <dbReference type="ARBA" id="ARBA00023015"/>
    </source>
</evidence>
<evidence type="ECO:0000259" key="4">
    <source>
        <dbReference type="PROSITE" id="PS50932"/>
    </source>
</evidence>
<dbReference type="SMART" id="SM00354">
    <property type="entry name" value="HTH_LACI"/>
    <property type="match status" value="1"/>
</dbReference>
<dbReference type="GO" id="GO:0003700">
    <property type="term" value="F:DNA-binding transcription factor activity"/>
    <property type="evidence" value="ECO:0007669"/>
    <property type="project" value="TreeGrafter"/>
</dbReference>
<organism evidence="5">
    <name type="scientific">Herbiconiux sp. A18JL235</name>
    <dbReference type="NCBI Taxonomy" id="3152363"/>
    <lineage>
        <taxon>Bacteria</taxon>
        <taxon>Bacillati</taxon>
        <taxon>Actinomycetota</taxon>
        <taxon>Actinomycetes</taxon>
        <taxon>Micrococcales</taxon>
        <taxon>Microbacteriaceae</taxon>
        <taxon>Herbiconiux</taxon>
    </lineage>
</organism>
<dbReference type="SUPFAM" id="SSF53822">
    <property type="entry name" value="Periplasmic binding protein-like I"/>
    <property type="match status" value="1"/>
</dbReference>
<name>A0AB39BFD4_9MICO</name>
<sequence>MATTPTLKDVAQRAGVSMTTASHTFSGRRPVSPATRAAVLEAAFELGFSVRRRDRPLNVGLLLRPVEAVSGFVTGTGSFSSFAGTMLLSLLTEGFSVTSFRDLSEVGHQVAAFDAFVLLGPNRNDKVLHTLIERDIPTVTFDPDPGEEDFHWWAGPDYSRGVRHLIAHLIEAGARQPALIVGATPNTYLGVVRDAYIDEMRIRGLRVLVRELNSTTAQQGGYAAARSLMGVDRAPDAVITSSPVFAVGALDGITAAGRTVPDDVLLASMADAPIAERARVGITAVRPDWHATSRVLTALLVRRLTPGATMQHGELLGLEIVRRASTRRAPA</sequence>
<dbReference type="SUPFAM" id="SSF47413">
    <property type="entry name" value="lambda repressor-like DNA-binding domains"/>
    <property type="match status" value="1"/>
</dbReference>
<dbReference type="PANTHER" id="PTHR30146:SF153">
    <property type="entry name" value="LACTOSE OPERON REPRESSOR"/>
    <property type="match status" value="1"/>
</dbReference>
<reference evidence="5" key="1">
    <citation type="submission" date="2024-05" db="EMBL/GenBank/DDBJ databases">
        <title>Herbiconiux sp. A18JL235.</title>
        <authorList>
            <person name="Zhang G."/>
        </authorList>
    </citation>
    <scope>NUCLEOTIDE SEQUENCE</scope>
    <source>
        <strain evidence="5">A18JL235</strain>
    </source>
</reference>
<dbReference type="CDD" id="cd06267">
    <property type="entry name" value="PBP1_LacI_sugar_binding-like"/>
    <property type="match status" value="1"/>
</dbReference>
<keyword evidence="2 5" id="KW-0238">DNA-binding</keyword>
<dbReference type="InterPro" id="IPR046335">
    <property type="entry name" value="LacI/GalR-like_sensor"/>
</dbReference>
<dbReference type="PROSITE" id="PS50932">
    <property type="entry name" value="HTH_LACI_2"/>
    <property type="match status" value="1"/>
</dbReference>
<gene>
    <name evidence="5" type="ORF">ABFY20_18510</name>
</gene>
<protein>
    <submittedName>
        <fullName evidence="5">LacI family DNA-binding transcriptional regulator</fullName>
    </submittedName>
</protein>
<dbReference type="InterPro" id="IPR028082">
    <property type="entry name" value="Peripla_BP_I"/>
</dbReference>
<evidence type="ECO:0000313" key="5">
    <source>
        <dbReference type="EMBL" id="XDI05287.1"/>
    </source>
</evidence>
<dbReference type="InterPro" id="IPR010982">
    <property type="entry name" value="Lambda_DNA-bd_dom_sf"/>
</dbReference>
<dbReference type="CDD" id="cd01392">
    <property type="entry name" value="HTH_LacI"/>
    <property type="match status" value="1"/>
</dbReference>
<dbReference type="Pfam" id="PF00356">
    <property type="entry name" value="LacI"/>
    <property type="match status" value="1"/>
</dbReference>
<keyword evidence="3" id="KW-0804">Transcription</keyword>
<dbReference type="EMBL" id="CP162511">
    <property type="protein sequence ID" value="XDI05287.1"/>
    <property type="molecule type" value="Genomic_DNA"/>
</dbReference>
<dbReference type="RefSeq" id="WP_368497671.1">
    <property type="nucleotide sequence ID" value="NZ_CP162511.1"/>
</dbReference>
<feature type="domain" description="HTH lacI-type" evidence="4">
    <location>
        <begin position="5"/>
        <end position="59"/>
    </location>
</feature>
<dbReference type="InterPro" id="IPR000843">
    <property type="entry name" value="HTH_LacI"/>
</dbReference>
<dbReference type="Gene3D" id="3.40.50.2300">
    <property type="match status" value="2"/>
</dbReference>